<dbReference type="EMBL" id="BKCJ011863116">
    <property type="protein sequence ID" value="GFD59284.1"/>
    <property type="molecule type" value="Genomic_DNA"/>
</dbReference>
<comment type="caution">
    <text evidence="2">The sequence shown here is derived from an EMBL/GenBank/DDBJ whole genome shotgun (WGS) entry which is preliminary data.</text>
</comment>
<accession>A0A699XTG2</accession>
<sequence>MPRWISTIFVSPTRPSAGFDHEQHSPGIRSGPGALHPIGAGAHAVAAPAHLAAGLGAQERDPDRAGRALGSRRAPAEQRP</sequence>
<evidence type="ECO:0000256" key="1">
    <source>
        <dbReference type="SAM" id="MobiDB-lite"/>
    </source>
</evidence>
<protein>
    <submittedName>
        <fullName evidence="2">Uncharacterized protein</fullName>
    </submittedName>
</protein>
<reference evidence="2" key="1">
    <citation type="journal article" date="2019" name="Sci. Rep.">
        <title>Draft genome of Tanacetum cinerariifolium, the natural source of mosquito coil.</title>
        <authorList>
            <person name="Yamashiro T."/>
            <person name="Shiraishi A."/>
            <person name="Satake H."/>
            <person name="Nakayama K."/>
        </authorList>
    </citation>
    <scope>NUCLEOTIDE SEQUENCE</scope>
</reference>
<feature type="compositionally biased region" description="Low complexity" evidence="1">
    <location>
        <begin position="39"/>
        <end position="57"/>
    </location>
</feature>
<name>A0A699XTG2_TANCI</name>
<evidence type="ECO:0000313" key="2">
    <source>
        <dbReference type="EMBL" id="GFD59284.1"/>
    </source>
</evidence>
<feature type="non-terminal residue" evidence="2">
    <location>
        <position position="80"/>
    </location>
</feature>
<gene>
    <name evidence="2" type="ORF">Tci_931253</name>
</gene>
<dbReference type="AlphaFoldDB" id="A0A699XTG2"/>
<organism evidence="2">
    <name type="scientific">Tanacetum cinerariifolium</name>
    <name type="common">Dalmatian daisy</name>
    <name type="synonym">Chrysanthemum cinerariifolium</name>
    <dbReference type="NCBI Taxonomy" id="118510"/>
    <lineage>
        <taxon>Eukaryota</taxon>
        <taxon>Viridiplantae</taxon>
        <taxon>Streptophyta</taxon>
        <taxon>Embryophyta</taxon>
        <taxon>Tracheophyta</taxon>
        <taxon>Spermatophyta</taxon>
        <taxon>Magnoliopsida</taxon>
        <taxon>eudicotyledons</taxon>
        <taxon>Gunneridae</taxon>
        <taxon>Pentapetalae</taxon>
        <taxon>asterids</taxon>
        <taxon>campanulids</taxon>
        <taxon>Asterales</taxon>
        <taxon>Asteraceae</taxon>
        <taxon>Asteroideae</taxon>
        <taxon>Anthemideae</taxon>
        <taxon>Anthemidinae</taxon>
        <taxon>Tanacetum</taxon>
    </lineage>
</organism>
<feature type="region of interest" description="Disordered" evidence="1">
    <location>
        <begin position="12"/>
        <end position="80"/>
    </location>
</feature>
<proteinExistence type="predicted"/>